<organism evidence="4 5">
    <name type="scientific">Brytella acorum</name>
    <dbReference type="NCBI Taxonomy" id="2959299"/>
    <lineage>
        <taxon>Bacteria</taxon>
        <taxon>Pseudomonadati</taxon>
        <taxon>Pseudomonadota</taxon>
        <taxon>Alphaproteobacteria</taxon>
        <taxon>Acetobacterales</taxon>
        <taxon>Acetobacteraceae</taxon>
        <taxon>Brytella</taxon>
    </lineage>
</organism>
<comment type="cofactor">
    <cofactor evidence="1">
        <name>Mg(2+)</name>
        <dbReference type="ChEBI" id="CHEBI:18420"/>
    </cofactor>
</comment>
<gene>
    <name evidence="4" type="ORF">LMG32879_000785</name>
</gene>
<sequence length="144" mass="15406">MRVPASQVNIIRIACAMICNERGEMLVVRKRGTSAFMQPGGKIEPGEAANVALARELIEEIAVVADAAEMAFLGCFSAPAVNEPGWTVEAQLFAVPYTGVPVACAEIEAIRWVDPVAAGDLVLAPLTRDAVLPLCVRGHRQPRR</sequence>
<proteinExistence type="predicted"/>
<dbReference type="GO" id="GO:0016787">
    <property type="term" value="F:hydrolase activity"/>
    <property type="evidence" value="ECO:0007669"/>
    <property type="project" value="UniProtKB-KW"/>
</dbReference>
<accession>A0AA35XVP5</accession>
<keyword evidence="2" id="KW-0378">Hydrolase</keyword>
<evidence type="ECO:0000313" key="5">
    <source>
        <dbReference type="Proteomes" id="UP001176960"/>
    </source>
</evidence>
<dbReference type="PROSITE" id="PS51462">
    <property type="entry name" value="NUDIX"/>
    <property type="match status" value="1"/>
</dbReference>
<dbReference type="RefSeq" id="WP_289840805.1">
    <property type="nucleotide sequence ID" value="NZ_CATKSH010000003.1"/>
</dbReference>
<evidence type="ECO:0000256" key="2">
    <source>
        <dbReference type="ARBA" id="ARBA00022801"/>
    </source>
</evidence>
<dbReference type="PANTHER" id="PTHR43046">
    <property type="entry name" value="GDP-MANNOSE MANNOSYL HYDROLASE"/>
    <property type="match status" value="1"/>
</dbReference>
<comment type="caution">
    <text evidence="4">The sequence shown here is derived from an EMBL/GenBank/DDBJ whole genome shotgun (WGS) entry which is preliminary data.</text>
</comment>
<dbReference type="Pfam" id="PF00293">
    <property type="entry name" value="NUDIX"/>
    <property type="match status" value="1"/>
</dbReference>
<dbReference type="AlphaFoldDB" id="A0AA35XVP5"/>
<dbReference type="InterPro" id="IPR000086">
    <property type="entry name" value="NUDIX_hydrolase_dom"/>
</dbReference>
<protein>
    <submittedName>
        <fullName evidence="4">NUDIX domain-containing protein</fullName>
    </submittedName>
</protein>
<keyword evidence="5" id="KW-1185">Reference proteome</keyword>
<evidence type="ECO:0000259" key="3">
    <source>
        <dbReference type="PROSITE" id="PS51462"/>
    </source>
</evidence>
<dbReference type="Proteomes" id="UP001176960">
    <property type="component" value="Unassembled WGS sequence"/>
</dbReference>
<reference evidence="4" key="1">
    <citation type="submission" date="2023-03" db="EMBL/GenBank/DDBJ databases">
        <authorList>
            <person name="Cleenwerck I."/>
        </authorList>
    </citation>
    <scope>NUCLEOTIDE SEQUENCE</scope>
    <source>
        <strain evidence="4">LMG 32879</strain>
    </source>
</reference>
<name>A0AA35XVP5_9PROT</name>
<dbReference type="SUPFAM" id="SSF55811">
    <property type="entry name" value="Nudix"/>
    <property type="match status" value="1"/>
</dbReference>
<evidence type="ECO:0000313" key="4">
    <source>
        <dbReference type="EMBL" id="CAI9119959.1"/>
    </source>
</evidence>
<dbReference type="CDD" id="cd04690">
    <property type="entry name" value="NUDIX_Hydrolase"/>
    <property type="match status" value="1"/>
</dbReference>
<dbReference type="InterPro" id="IPR015797">
    <property type="entry name" value="NUDIX_hydrolase-like_dom_sf"/>
</dbReference>
<dbReference type="PANTHER" id="PTHR43046:SF2">
    <property type="entry name" value="8-OXO-DGTP DIPHOSPHATASE-RELATED"/>
    <property type="match status" value="1"/>
</dbReference>
<evidence type="ECO:0000256" key="1">
    <source>
        <dbReference type="ARBA" id="ARBA00001946"/>
    </source>
</evidence>
<feature type="domain" description="Nudix hydrolase" evidence="3">
    <location>
        <begin position="1"/>
        <end position="137"/>
    </location>
</feature>
<dbReference type="Gene3D" id="3.90.79.10">
    <property type="entry name" value="Nucleoside Triphosphate Pyrophosphohydrolase"/>
    <property type="match status" value="1"/>
</dbReference>
<dbReference type="EMBL" id="CATKSH010000003">
    <property type="protein sequence ID" value="CAI9119959.1"/>
    <property type="molecule type" value="Genomic_DNA"/>
</dbReference>